<sequence length="215" mass="24509">MQKLTLLRCIVVVFAMLQLNIVMALEIQVLDNDKQPLENAAVWLTGKGTAKEQRQLSFKMEQKDKSFVPHILIVQAGAQVSFPNLDPILHHVYSFSSTKAFELKLYRDDPKQVLFDQPGIVELGCNIHDWMLGYIVVVDSPLFAVTDKNGKANIDLGATQVGELQLHVWHERFENLEQIEQRQFSGLNNTSAITYQIKQTLMAPLQDFSDDFDDY</sequence>
<dbReference type="CDD" id="cd04221">
    <property type="entry name" value="MauL"/>
    <property type="match status" value="1"/>
</dbReference>
<dbReference type="InterPro" id="IPR034242">
    <property type="entry name" value="MauL"/>
</dbReference>
<evidence type="ECO:0000313" key="2">
    <source>
        <dbReference type="Proteomes" id="UP000228621"/>
    </source>
</evidence>
<reference evidence="2" key="1">
    <citation type="journal article" date="2019" name="Genome Announc.">
        <title>Draft Genome Sequence of Pseudoalteromonas piscicida Strain 36Y ROTHPW, an Hypersaline Seawater Isolate from the South Coast of Sonora, Mexico.</title>
        <authorList>
            <person name="Sanchez-Diaz R."/>
            <person name="Molina-Garza Z.J."/>
            <person name="Cruz-Suarez L.E."/>
            <person name="Selvin J."/>
            <person name="Kiran G.S."/>
            <person name="Ibarra-Gamez J.C."/>
            <person name="Gomez-Gil B."/>
            <person name="Galaviz-Silva L."/>
        </authorList>
    </citation>
    <scope>NUCLEOTIDE SEQUENCE [LARGE SCALE GENOMIC DNA]</scope>
    <source>
        <strain evidence="2">36Y_RITHPW</strain>
    </source>
</reference>
<dbReference type="RefSeq" id="WP_099642167.1">
    <property type="nucleotide sequence ID" value="NZ_NKHF01000050.1"/>
</dbReference>
<dbReference type="SUPFAM" id="SSF49503">
    <property type="entry name" value="Cupredoxins"/>
    <property type="match status" value="1"/>
</dbReference>
<evidence type="ECO:0000313" key="1">
    <source>
        <dbReference type="EMBL" id="PCK31611.1"/>
    </source>
</evidence>
<proteinExistence type="predicted"/>
<organism evidence="1 2">
    <name type="scientific">Pseudoalteromonas piscicida</name>
    <dbReference type="NCBI Taxonomy" id="43662"/>
    <lineage>
        <taxon>Bacteria</taxon>
        <taxon>Pseudomonadati</taxon>
        <taxon>Pseudomonadota</taxon>
        <taxon>Gammaproteobacteria</taxon>
        <taxon>Alteromonadales</taxon>
        <taxon>Pseudoalteromonadaceae</taxon>
        <taxon>Pseudoalteromonas</taxon>
    </lineage>
</organism>
<gene>
    <name evidence="1" type="ORF">CEX98_11230</name>
</gene>
<comment type="caution">
    <text evidence="1">The sequence shown here is derived from an EMBL/GenBank/DDBJ whole genome shotgun (WGS) entry which is preliminary data.</text>
</comment>
<dbReference type="OrthoDB" id="9772097at2"/>
<dbReference type="AlphaFoldDB" id="A0A2A5JQR6"/>
<protein>
    <submittedName>
        <fullName evidence="1">Methylamine utilization protein</fullName>
    </submittedName>
</protein>
<dbReference type="Gene3D" id="2.60.40.420">
    <property type="entry name" value="Cupredoxins - blue copper proteins"/>
    <property type="match status" value="1"/>
</dbReference>
<accession>A0A2A5JQR6</accession>
<name>A0A2A5JQR6_PSEO7</name>
<dbReference type="InterPro" id="IPR008972">
    <property type="entry name" value="Cupredoxin"/>
</dbReference>
<dbReference type="Proteomes" id="UP000228621">
    <property type="component" value="Unassembled WGS sequence"/>
</dbReference>
<keyword evidence="2" id="KW-1185">Reference proteome</keyword>
<dbReference type="EMBL" id="NKHF01000050">
    <property type="protein sequence ID" value="PCK31611.1"/>
    <property type="molecule type" value="Genomic_DNA"/>
</dbReference>